<evidence type="ECO:0000256" key="4">
    <source>
        <dbReference type="ARBA" id="ARBA00023273"/>
    </source>
</evidence>
<feature type="region of interest" description="Disordered" evidence="7">
    <location>
        <begin position="959"/>
        <end position="982"/>
    </location>
</feature>
<protein>
    <recommendedName>
        <fullName evidence="6">Cilia- and flagella-associated protein 91</fullName>
    </recommendedName>
</protein>
<feature type="region of interest" description="Disordered" evidence="7">
    <location>
        <begin position="1046"/>
        <end position="1081"/>
    </location>
</feature>
<evidence type="ECO:0000256" key="5">
    <source>
        <dbReference type="ARBA" id="ARBA00029468"/>
    </source>
</evidence>
<comment type="similarity">
    <text evidence="5">Belongs to the CFAP91 family.</text>
</comment>
<keyword evidence="3" id="KW-0206">Cytoskeleton</keyword>
<feature type="compositionally biased region" description="Polar residues" evidence="7">
    <location>
        <begin position="45"/>
        <end position="62"/>
    </location>
</feature>
<dbReference type="GO" id="GO:0005930">
    <property type="term" value="C:axoneme"/>
    <property type="evidence" value="ECO:0007669"/>
    <property type="project" value="UniProtKB-SubCell"/>
</dbReference>
<dbReference type="InterPro" id="IPR032840">
    <property type="entry name" value="CFAP91_dom"/>
</dbReference>
<gene>
    <name evidence="9" type="ORF">DGUA_6G012967</name>
</gene>
<feature type="compositionally biased region" description="Basic and acidic residues" evidence="7">
    <location>
        <begin position="1046"/>
        <end position="1064"/>
    </location>
</feature>
<dbReference type="Pfam" id="PF14738">
    <property type="entry name" value="CFAP91"/>
    <property type="match status" value="1"/>
</dbReference>
<evidence type="ECO:0000259" key="8">
    <source>
        <dbReference type="Pfam" id="PF14738"/>
    </source>
</evidence>
<sequence length="1081" mass="125345">MPAHEKKLRKAQNRLALLEEKEKRNNNSNVDDYTYSTGHQKKHSPAQTKRVTFSKQRSQGESPQIPKDACLQGLTSCLITKSTSDHRLQAGANTPSERSVGRLPRTDSECQFKAPGIDFLTERDTNITSHEVTMHSSVTSIKNYNNKCDFFPKYVDKRPFKEQGTQTLYRESSAQTVAYLPEVMSKEMNEHLELFTLPSLLPGDKPPGLHEVETLERARKRWEFNKAVKMNLMKQLRAARELTMQTKYKSILEAFEWESFMEREEYIQECQMMRLEIVIKMFDKREKEMHTASKTRIEMACERIEKRRQEGLRKNEIEYQRGKRRIESQLNPTVRKWKKQSPMYALGSPCSEFYGPLMRHGVDPARRNFPGTNRKAFDIRMDDLEKRVSIQKLQCPFRKLKEWSKPKESIKEHEQNFCSDKNLQKLYDSLKGLRTLANRHKAQPKCLKKRPIPASETESIIGQEFEFQDPNAAYGVMRIAKEETADISTTYKAPTFKGTPPQTEGSVFSKRVRDERSSQELENLLHTYEGTHIGWVMQFLSEEAGRLKELRKLHVLSMLMQKERWRREAGEAGLRQKENEMRKLYEELFQKCNVANNQVSDKYLNAILTTDIKHIAKHDAAETVTDLAKVIDADIERWLESFKLIQTPLTYAPLRLMLRGMVSPDMNAALDRHENSLIVSYIVEEAIFGRVWEELEPFDIAGTLTSDFIDRLIDNDLYLFSTDSESETPQKTSYHEAEAIIRKLIRQAVPGQRWKDETDRIVHENQNDLFDDMFAEIMNKLENPLPVLPSQLIDLRGTISNRTIRLTDDIRGLEKIDYKAIREQSSQPDTELLRIQLLNLFKRMTEDKITRELDTLDIYQGDDHLTEDRDVHIETQVFQNAVNISGDVDWEPDVQKGVEVEAEVEFEEEAENEAEEEQESEGGIDMEFEDKLGAYYMSEADDEFENDNETDNSSYRIYSEEGEEELSLPKEELTEPDGLTKRKKSQVKIITQEVVTEMIDQSPIQLLDPEENEADLRAGGSVFKTSFNSTASHVAREYNLIEPLEHQTSDQILHEKPTTSKEVGKVVSQTGSQRSQQSHRK</sequence>
<evidence type="ECO:0000256" key="2">
    <source>
        <dbReference type="ARBA" id="ARBA00022490"/>
    </source>
</evidence>
<feature type="compositionally biased region" description="Basic residues" evidence="7">
    <location>
        <begin position="1"/>
        <end position="12"/>
    </location>
</feature>
<feature type="compositionally biased region" description="Polar residues" evidence="7">
    <location>
        <begin position="26"/>
        <end position="38"/>
    </location>
</feature>
<dbReference type="PANTHER" id="PTHR22455">
    <property type="entry name" value="CILIA- AND FLAGELLA-ASSOCIATED PROTEIN 91"/>
    <property type="match status" value="1"/>
</dbReference>
<comment type="subcellular location">
    <subcellularLocation>
        <location evidence="1">Cytoplasm</location>
        <location evidence="1">Cytoskeleton</location>
        <location evidence="1">Cilium axoneme</location>
    </subcellularLocation>
</comment>
<evidence type="ECO:0000256" key="3">
    <source>
        <dbReference type="ARBA" id="ARBA00023212"/>
    </source>
</evidence>
<dbReference type="InterPro" id="IPR026720">
    <property type="entry name" value="CFAP91"/>
</dbReference>
<feature type="region of interest" description="Disordered" evidence="7">
    <location>
        <begin position="904"/>
        <end position="925"/>
    </location>
</feature>
<accession>A0A3B0JCC6</accession>
<dbReference type="AlphaFoldDB" id="A0A3B0JCC6"/>
<dbReference type="EMBL" id="OUUW01000004">
    <property type="protein sequence ID" value="SPP80027.1"/>
    <property type="molecule type" value="Genomic_DNA"/>
</dbReference>
<feature type="domain" description="CFAP91" evidence="8">
    <location>
        <begin position="165"/>
        <end position="325"/>
    </location>
</feature>
<dbReference type="Proteomes" id="UP000268350">
    <property type="component" value="Unassembled WGS sequence"/>
</dbReference>
<keyword evidence="4" id="KW-0966">Cell projection</keyword>
<dbReference type="OMA" id="QKENCMR"/>
<keyword evidence="10" id="KW-1185">Reference proteome</keyword>
<dbReference type="PANTHER" id="PTHR22455:SF10">
    <property type="entry name" value="CILIA- AND FLAGELLA-ASSOCIATED PROTEIN 91"/>
    <property type="match status" value="1"/>
</dbReference>
<feature type="compositionally biased region" description="Polar residues" evidence="7">
    <location>
        <begin position="1067"/>
        <end position="1081"/>
    </location>
</feature>
<reference evidence="10" key="1">
    <citation type="submission" date="2018-01" db="EMBL/GenBank/DDBJ databases">
        <authorList>
            <person name="Alioto T."/>
            <person name="Alioto T."/>
        </authorList>
    </citation>
    <scope>NUCLEOTIDE SEQUENCE [LARGE SCALE GENOMIC DNA]</scope>
</reference>
<evidence type="ECO:0000256" key="6">
    <source>
        <dbReference type="ARBA" id="ARBA00029555"/>
    </source>
</evidence>
<dbReference type="STRING" id="7266.A0A3B0JCC6"/>
<dbReference type="OrthoDB" id="567787at2759"/>
<evidence type="ECO:0000313" key="10">
    <source>
        <dbReference type="Proteomes" id="UP000268350"/>
    </source>
</evidence>
<keyword evidence="2" id="KW-0963">Cytoplasm</keyword>
<feature type="region of interest" description="Disordered" evidence="7">
    <location>
        <begin position="1"/>
        <end position="66"/>
    </location>
</feature>
<evidence type="ECO:0000256" key="7">
    <source>
        <dbReference type="SAM" id="MobiDB-lite"/>
    </source>
</evidence>
<name>A0A3B0JCC6_DROGU</name>
<evidence type="ECO:0000256" key="1">
    <source>
        <dbReference type="ARBA" id="ARBA00004430"/>
    </source>
</evidence>
<proteinExistence type="inferred from homology"/>
<evidence type="ECO:0000313" key="9">
    <source>
        <dbReference type="EMBL" id="SPP80027.1"/>
    </source>
</evidence>
<organism evidence="9 10">
    <name type="scientific">Drosophila guanche</name>
    <name type="common">Fruit fly</name>
    <dbReference type="NCBI Taxonomy" id="7266"/>
    <lineage>
        <taxon>Eukaryota</taxon>
        <taxon>Metazoa</taxon>
        <taxon>Ecdysozoa</taxon>
        <taxon>Arthropoda</taxon>
        <taxon>Hexapoda</taxon>
        <taxon>Insecta</taxon>
        <taxon>Pterygota</taxon>
        <taxon>Neoptera</taxon>
        <taxon>Endopterygota</taxon>
        <taxon>Diptera</taxon>
        <taxon>Brachycera</taxon>
        <taxon>Muscomorpha</taxon>
        <taxon>Ephydroidea</taxon>
        <taxon>Drosophilidae</taxon>
        <taxon>Drosophila</taxon>
        <taxon>Sophophora</taxon>
    </lineage>
</organism>